<dbReference type="Proteomes" id="UP000214610">
    <property type="component" value="Unassembled WGS sequence"/>
</dbReference>
<feature type="chain" id="PRO_5011227661" description="Peptidase C45 hydrolase domain-containing protein" evidence="1">
    <location>
        <begin position="27"/>
        <end position="392"/>
    </location>
</feature>
<accession>A0A227KIG1</accession>
<dbReference type="PANTHER" id="PTHR34180">
    <property type="entry name" value="PEPTIDASE C45"/>
    <property type="match status" value="1"/>
</dbReference>
<dbReference type="InterPro" id="IPR005079">
    <property type="entry name" value="Peptidase_C45_hydrolase"/>
</dbReference>
<organism evidence="3 4">
    <name type="scientific">Turicimonas muris</name>
    <dbReference type="NCBI Taxonomy" id="1796652"/>
    <lineage>
        <taxon>Bacteria</taxon>
        <taxon>Pseudomonadati</taxon>
        <taxon>Pseudomonadota</taxon>
        <taxon>Betaproteobacteria</taxon>
        <taxon>Burkholderiales</taxon>
        <taxon>Sutterellaceae</taxon>
        <taxon>Turicimonas</taxon>
    </lineage>
</organism>
<dbReference type="PROSITE" id="PS51318">
    <property type="entry name" value="TAT"/>
    <property type="match status" value="1"/>
</dbReference>
<dbReference type="EMBL" id="NHMP01000004">
    <property type="protein sequence ID" value="OXE47587.1"/>
    <property type="molecule type" value="Genomic_DNA"/>
</dbReference>
<reference evidence="4" key="1">
    <citation type="submission" date="2017-05" db="EMBL/GenBank/DDBJ databases">
        <title>Improved OligoMM genomes.</title>
        <authorList>
            <person name="Garzetti D."/>
        </authorList>
    </citation>
    <scope>NUCLEOTIDE SEQUENCE [LARGE SCALE GENOMIC DNA]</scope>
    <source>
        <strain evidence="4">YL45</strain>
    </source>
</reference>
<dbReference type="RefSeq" id="WP_084081562.1">
    <property type="nucleotide sequence ID" value="NZ_CAJTBZ010000012.1"/>
</dbReference>
<sequence>MSVTRRKALTVLGASAVSLLTSNVFGAVTLPQAPAVQPLQVVPCQYPVIELSGTPFERGKAYGMTVKEAVRKNIAFYKMIFKTFSNISWEKAMATSKKFLPYIEKFCPGAVEEMKGVASGADLPFEEILTLNCRSEIMFAASDGCTAVAFLKEQTSGGSVLIGQTWDWFMPARENTCILKIRQEKAPDILMVAEAGLIGGKGLNSCGIGLCLNAVSIGSGKEGVPLHLIMRNILNSTLPTEALDCIAHVPRAGSATLTIGSAEDLVMAVEYSPNEFDVLMAEEEPLAHTNHFLSPLIAPHDKGKAGPLSTYTRLNTVRRKIKKLGKADGLNAVYSLLTSHEFFPESLCYHEDFRDSGLRACTIYSMVMDLNSQTLLISNGYPCEGKVSEFSI</sequence>
<comment type="caution">
    <text evidence="3">The sequence shown here is derived from an EMBL/GenBank/DDBJ whole genome shotgun (WGS) entry which is preliminary data.</text>
</comment>
<dbReference type="InterPro" id="IPR047794">
    <property type="entry name" value="C45_proenzyme-like"/>
</dbReference>
<feature type="domain" description="Peptidase C45 hydrolase" evidence="2">
    <location>
        <begin position="158"/>
        <end position="375"/>
    </location>
</feature>
<dbReference type="Gene3D" id="3.60.60.10">
    <property type="entry name" value="Penicillin V Acylase, Chain A"/>
    <property type="match status" value="1"/>
</dbReference>
<feature type="signal peptide" evidence="1">
    <location>
        <begin position="1"/>
        <end position="26"/>
    </location>
</feature>
<protein>
    <recommendedName>
        <fullName evidence="2">Peptidase C45 hydrolase domain-containing protein</fullName>
    </recommendedName>
</protein>
<dbReference type="NCBIfam" id="NF040521">
    <property type="entry name" value="C45_proenzyme"/>
    <property type="match status" value="1"/>
</dbReference>
<name>A0A227KIG1_9BURK</name>
<dbReference type="Gene3D" id="1.10.10.2120">
    <property type="match status" value="1"/>
</dbReference>
<evidence type="ECO:0000313" key="3">
    <source>
        <dbReference type="EMBL" id="OXE47587.1"/>
    </source>
</evidence>
<evidence type="ECO:0000256" key="1">
    <source>
        <dbReference type="SAM" id="SignalP"/>
    </source>
</evidence>
<evidence type="ECO:0000259" key="2">
    <source>
        <dbReference type="Pfam" id="PF03417"/>
    </source>
</evidence>
<dbReference type="InterPro" id="IPR006311">
    <property type="entry name" value="TAT_signal"/>
</dbReference>
<keyword evidence="4" id="KW-1185">Reference proteome</keyword>
<dbReference type="PANTHER" id="PTHR34180:SF1">
    <property type="entry name" value="BETA-ALANYL-DOPAMINE_CARCININE HYDROLASE"/>
    <property type="match status" value="1"/>
</dbReference>
<dbReference type="Pfam" id="PF03417">
    <property type="entry name" value="AAT"/>
    <property type="match status" value="1"/>
</dbReference>
<evidence type="ECO:0000313" key="4">
    <source>
        <dbReference type="Proteomes" id="UP000214610"/>
    </source>
</evidence>
<proteinExistence type="predicted"/>
<dbReference type="AlphaFoldDB" id="A0A227KIG1"/>
<dbReference type="InterPro" id="IPR047801">
    <property type="entry name" value="Peptidase_C45"/>
</dbReference>
<keyword evidence="1" id="KW-0732">Signal</keyword>
<gene>
    <name evidence="3" type="ORF">ADH67_07265</name>
</gene>
<dbReference type="GeneID" id="78362603"/>